<evidence type="ECO:0000313" key="3">
    <source>
        <dbReference type="Proteomes" id="UP000184188"/>
    </source>
</evidence>
<dbReference type="GeneID" id="34610291"/>
<dbReference type="Proteomes" id="UP000184188">
    <property type="component" value="Unassembled WGS sequence"/>
</dbReference>
<feature type="region of interest" description="Disordered" evidence="1">
    <location>
        <begin position="19"/>
        <end position="169"/>
    </location>
</feature>
<feature type="compositionally biased region" description="Basic residues" evidence="1">
    <location>
        <begin position="108"/>
        <end position="117"/>
    </location>
</feature>
<gene>
    <name evidence="2" type="ORF">ASPZODRAFT_135515</name>
</gene>
<protein>
    <submittedName>
        <fullName evidence="2">Uncharacterized protein</fullName>
    </submittedName>
</protein>
<keyword evidence="3" id="KW-1185">Reference proteome</keyword>
<feature type="compositionally biased region" description="Basic and acidic residues" evidence="1">
    <location>
        <begin position="42"/>
        <end position="64"/>
    </location>
</feature>
<dbReference type="EMBL" id="KV878349">
    <property type="protein sequence ID" value="OJJ44070.1"/>
    <property type="molecule type" value="Genomic_DNA"/>
</dbReference>
<proteinExistence type="predicted"/>
<sequence>MTYSPLAGFREVAVGYHRAAHGSPGNRCLAVSNPNRSLISDPMEKDVGERGEWANKGKTKKENQGGKTAPPQSASLTHTPPRATDSPDQYERAHVPMMRKQVQDSRMKMRRFNRRPRRFGDGYSATSGRNRLRWGSKWRRASNEADCDQKQREGKTELTEPVREGKVEG</sequence>
<name>A0A1L9SA67_9EURO</name>
<dbReference type="AlphaFoldDB" id="A0A1L9SA67"/>
<organism evidence="2 3">
    <name type="scientific">Penicilliopsis zonata CBS 506.65</name>
    <dbReference type="NCBI Taxonomy" id="1073090"/>
    <lineage>
        <taxon>Eukaryota</taxon>
        <taxon>Fungi</taxon>
        <taxon>Dikarya</taxon>
        <taxon>Ascomycota</taxon>
        <taxon>Pezizomycotina</taxon>
        <taxon>Eurotiomycetes</taxon>
        <taxon>Eurotiomycetidae</taxon>
        <taxon>Eurotiales</taxon>
        <taxon>Aspergillaceae</taxon>
        <taxon>Penicilliopsis</taxon>
    </lineage>
</organism>
<feature type="compositionally biased region" description="Basic and acidic residues" evidence="1">
    <location>
        <begin position="141"/>
        <end position="169"/>
    </location>
</feature>
<evidence type="ECO:0000256" key="1">
    <source>
        <dbReference type="SAM" id="MobiDB-lite"/>
    </source>
</evidence>
<evidence type="ECO:0000313" key="2">
    <source>
        <dbReference type="EMBL" id="OJJ44070.1"/>
    </source>
</evidence>
<dbReference type="VEuPathDB" id="FungiDB:ASPZODRAFT_135515"/>
<accession>A0A1L9SA67</accession>
<reference evidence="3" key="1">
    <citation type="journal article" date="2017" name="Genome Biol.">
        <title>Comparative genomics reveals high biological diversity and specific adaptations in the industrially and medically important fungal genus Aspergillus.</title>
        <authorList>
            <person name="de Vries R.P."/>
            <person name="Riley R."/>
            <person name="Wiebenga A."/>
            <person name="Aguilar-Osorio G."/>
            <person name="Amillis S."/>
            <person name="Uchima C.A."/>
            <person name="Anderluh G."/>
            <person name="Asadollahi M."/>
            <person name="Askin M."/>
            <person name="Barry K."/>
            <person name="Battaglia E."/>
            <person name="Bayram O."/>
            <person name="Benocci T."/>
            <person name="Braus-Stromeyer S.A."/>
            <person name="Caldana C."/>
            <person name="Canovas D."/>
            <person name="Cerqueira G.C."/>
            <person name="Chen F."/>
            <person name="Chen W."/>
            <person name="Choi C."/>
            <person name="Clum A."/>
            <person name="Dos Santos R.A."/>
            <person name="Damasio A.R."/>
            <person name="Diallinas G."/>
            <person name="Emri T."/>
            <person name="Fekete E."/>
            <person name="Flipphi M."/>
            <person name="Freyberg S."/>
            <person name="Gallo A."/>
            <person name="Gournas C."/>
            <person name="Habgood R."/>
            <person name="Hainaut M."/>
            <person name="Harispe M.L."/>
            <person name="Henrissat B."/>
            <person name="Hilden K.S."/>
            <person name="Hope R."/>
            <person name="Hossain A."/>
            <person name="Karabika E."/>
            <person name="Karaffa L."/>
            <person name="Karanyi Z."/>
            <person name="Krasevec N."/>
            <person name="Kuo A."/>
            <person name="Kusch H."/>
            <person name="LaButti K."/>
            <person name="Lagendijk E.L."/>
            <person name="Lapidus A."/>
            <person name="Levasseur A."/>
            <person name="Lindquist E."/>
            <person name="Lipzen A."/>
            <person name="Logrieco A.F."/>
            <person name="MacCabe A."/>
            <person name="Maekelae M.R."/>
            <person name="Malavazi I."/>
            <person name="Melin P."/>
            <person name="Meyer V."/>
            <person name="Mielnichuk N."/>
            <person name="Miskei M."/>
            <person name="Molnar A.P."/>
            <person name="Mule G."/>
            <person name="Ngan C.Y."/>
            <person name="Orejas M."/>
            <person name="Orosz E."/>
            <person name="Ouedraogo J.P."/>
            <person name="Overkamp K.M."/>
            <person name="Park H.-S."/>
            <person name="Perrone G."/>
            <person name="Piumi F."/>
            <person name="Punt P.J."/>
            <person name="Ram A.F."/>
            <person name="Ramon A."/>
            <person name="Rauscher S."/>
            <person name="Record E."/>
            <person name="Riano-Pachon D.M."/>
            <person name="Robert V."/>
            <person name="Roehrig J."/>
            <person name="Ruller R."/>
            <person name="Salamov A."/>
            <person name="Salih N.S."/>
            <person name="Samson R.A."/>
            <person name="Sandor E."/>
            <person name="Sanguinetti M."/>
            <person name="Schuetze T."/>
            <person name="Sepcic K."/>
            <person name="Shelest E."/>
            <person name="Sherlock G."/>
            <person name="Sophianopoulou V."/>
            <person name="Squina F.M."/>
            <person name="Sun H."/>
            <person name="Susca A."/>
            <person name="Todd R.B."/>
            <person name="Tsang A."/>
            <person name="Unkles S.E."/>
            <person name="van de Wiele N."/>
            <person name="van Rossen-Uffink D."/>
            <person name="Oliveira J.V."/>
            <person name="Vesth T.C."/>
            <person name="Visser J."/>
            <person name="Yu J.-H."/>
            <person name="Zhou M."/>
            <person name="Andersen M.R."/>
            <person name="Archer D.B."/>
            <person name="Baker S.E."/>
            <person name="Benoit I."/>
            <person name="Brakhage A.A."/>
            <person name="Braus G.H."/>
            <person name="Fischer R."/>
            <person name="Frisvad J.C."/>
            <person name="Goldman G.H."/>
            <person name="Houbraken J."/>
            <person name="Oakley B."/>
            <person name="Pocsi I."/>
            <person name="Scazzocchio C."/>
            <person name="Seiboth B."/>
            <person name="vanKuyk P.A."/>
            <person name="Wortman J."/>
            <person name="Dyer P.S."/>
            <person name="Grigoriev I.V."/>
        </authorList>
    </citation>
    <scope>NUCLEOTIDE SEQUENCE [LARGE SCALE GENOMIC DNA]</scope>
    <source>
        <strain evidence="3">CBS 506.65</strain>
    </source>
</reference>
<dbReference type="RefSeq" id="XP_022578580.1">
    <property type="nucleotide sequence ID" value="XM_022723826.1"/>
</dbReference>
<feature type="compositionally biased region" description="Basic residues" evidence="1">
    <location>
        <begin position="130"/>
        <end position="140"/>
    </location>
</feature>